<dbReference type="EMBL" id="JBHUER010000001">
    <property type="protein sequence ID" value="MFD1701780.1"/>
    <property type="molecule type" value="Genomic_DNA"/>
</dbReference>
<dbReference type="PANTHER" id="PTHR33303:SF2">
    <property type="entry name" value="COA-BINDING DOMAIN-CONTAINING PROTEIN"/>
    <property type="match status" value="1"/>
</dbReference>
<evidence type="ECO:0000313" key="3">
    <source>
        <dbReference type="Proteomes" id="UP001597308"/>
    </source>
</evidence>
<dbReference type="Proteomes" id="UP001597308">
    <property type="component" value="Unassembled WGS sequence"/>
</dbReference>
<proteinExistence type="predicted"/>
<dbReference type="InterPro" id="IPR036291">
    <property type="entry name" value="NAD(P)-bd_dom_sf"/>
</dbReference>
<keyword evidence="3" id="KW-1185">Reference proteome</keyword>
<gene>
    <name evidence="2" type="ORF">ACFSCV_02070</name>
</gene>
<dbReference type="InterPro" id="IPR003781">
    <property type="entry name" value="CoA-bd"/>
</dbReference>
<dbReference type="SMART" id="SM00881">
    <property type="entry name" value="CoA_binding"/>
    <property type="match status" value="1"/>
</dbReference>
<feature type="domain" description="CoA-binding" evidence="1">
    <location>
        <begin position="13"/>
        <end position="109"/>
    </location>
</feature>
<sequence>MTQTSPDAIRQILSSVRTIAVVGASPNPARDSHIVTAFLHAWGYTVFPVNPGHAGGRIAGLPVYATLADIPGPIDMVDVFRASEHVPAVLEETLALPDRPSVFWTQLGVRDDASAERAEAAGLAVVMDRCPKIEIAELGLPRRTPEPG</sequence>
<dbReference type="RefSeq" id="WP_378796514.1">
    <property type="nucleotide sequence ID" value="NZ_JBHUER010000001.1"/>
</dbReference>
<dbReference type="PANTHER" id="PTHR33303">
    <property type="entry name" value="CYTOPLASMIC PROTEIN-RELATED"/>
    <property type="match status" value="1"/>
</dbReference>
<evidence type="ECO:0000313" key="2">
    <source>
        <dbReference type="EMBL" id="MFD1701780.1"/>
    </source>
</evidence>
<accession>A0ABW4K103</accession>
<name>A0ABW4K103_9HYPH</name>
<evidence type="ECO:0000259" key="1">
    <source>
        <dbReference type="SMART" id="SM00881"/>
    </source>
</evidence>
<organism evidence="2 3">
    <name type="scientific">Methylopila henanensis</name>
    <dbReference type="NCBI Taxonomy" id="873516"/>
    <lineage>
        <taxon>Bacteria</taxon>
        <taxon>Pseudomonadati</taxon>
        <taxon>Pseudomonadota</taxon>
        <taxon>Alphaproteobacteria</taxon>
        <taxon>Hyphomicrobiales</taxon>
        <taxon>Methylopilaceae</taxon>
        <taxon>Methylopila</taxon>
    </lineage>
</organism>
<dbReference type="SUPFAM" id="SSF51735">
    <property type="entry name" value="NAD(P)-binding Rossmann-fold domains"/>
    <property type="match status" value="1"/>
</dbReference>
<reference evidence="3" key="1">
    <citation type="journal article" date="2019" name="Int. J. Syst. Evol. Microbiol.">
        <title>The Global Catalogue of Microorganisms (GCM) 10K type strain sequencing project: providing services to taxonomists for standard genome sequencing and annotation.</title>
        <authorList>
            <consortium name="The Broad Institute Genomics Platform"/>
            <consortium name="The Broad Institute Genome Sequencing Center for Infectious Disease"/>
            <person name="Wu L."/>
            <person name="Ma J."/>
        </authorList>
    </citation>
    <scope>NUCLEOTIDE SEQUENCE [LARGE SCALE GENOMIC DNA]</scope>
    <source>
        <strain evidence="3">KCTC 23707</strain>
    </source>
</reference>
<dbReference type="Gene3D" id="3.40.50.720">
    <property type="entry name" value="NAD(P)-binding Rossmann-like Domain"/>
    <property type="match status" value="1"/>
</dbReference>
<comment type="caution">
    <text evidence="2">The sequence shown here is derived from an EMBL/GenBank/DDBJ whole genome shotgun (WGS) entry which is preliminary data.</text>
</comment>
<protein>
    <submittedName>
        <fullName evidence="2">CoA-binding protein</fullName>
    </submittedName>
</protein>
<dbReference type="Pfam" id="PF13380">
    <property type="entry name" value="CoA_binding_2"/>
    <property type="match status" value="1"/>
</dbReference>